<comment type="caution">
    <text evidence="3">The sequence shown here is derived from an EMBL/GenBank/DDBJ whole genome shotgun (WGS) entry which is preliminary data.</text>
</comment>
<evidence type="ECO:0000259" key="2">
    <source>
        <dbReference type="PROSITE" id="PS50234"/>
    </source>
</evidence>
<protein>
    <recommendedName>
        <fullName evidence="2">VWFA domain-containing protein</fullName>
    </recommendedName>
</protein>
<dbReference type="InterPro" id="IPR036465">
    <property type="entry name" value="vWFA_dom_sf"/>
</dbReference>
<keyword evidence="1" id="KW-0472">Membrane</keyword>
<dbReference type="CDD" id="cd00198">
    <property type="entry name" value="vWFA"/>
    <property type="match status" value="1"/>
</dbReference>
<dbReference type="InterPro" id="IPR028087">
    <property type="entry name" value="Tad_N"/>
</dbReference>
<dbReference type="SUPFAM" id="SSF53300">
    <property type="entry name" value="vWA-like"/>
    <property type="match status" value="1"/>
</dbReference>
<dbReference type="AlphaFoldDB" id="A0A1C3ERX9"/>
<feature type="transmembrane region" description="Helical" evidence="1">
    <location>
        <begin position="31"/>
        <end position="52"/>
    </location>
</feature>
<accession>A0A1C3ERX9</accession>
<evidence type="ECO:0000256" key="1">
    <source>
        <dbReference type="SAM" id="Phobius"/>
    </source>
</evidence>
<dbReference type="Pfam" id="PF00092">
    <property type="entry name" value="VWA"/>
    <property type="match status" value="1"/>
</dbReference>
<evidence type="ECO:0000313" key="3">
    <source>
        <dbReference type="EMBL" id="ODA35990.1"/>
    </source>
</evidence>
<gene>
    <name evidence="3" type="ORF">A6X21_02345</name>
</gene>
<sequence length="407" mass="43625">MQHVHSLPKRLSLRKRLLPSLLPGHRAHRQGAMLVLVAVVIVALLAMTMFTVDVAYMQLVRTELRAATDASAKAGMEALRRTQDTEAAIEAAIATAAANKVGGRSLTLTADQIEFGLAFRNVDNSVSFNAGQLPYTAVRVNSAMTESSAAGAVPLFFGSIFGTGQFEPTRSAVSASTEVEICFAIDRSHSMCFDLTGVDWSYPPGTPRNPDPVAFPPHPTLSRWASLSRAMQTFVSITASQEPKPRVAMVTWASKITQSNYEGKLTKTNSPEVFIDVPLTTNLADLNQAIRGRSEKVMLGATNMAAGIDEARKILNATKSTRPYAHRIIILMTDGLWNQGRNPLLAAQDAANEGIVIHSVSLLPRSGDITPQVSSTTGGVNYPATNSAALEAAFADIARTLPIVLTE</sequence>
<reference evidence="3 4" key="1">
    <citation type="submission" date="2016-05" db="EMBL/GenBank/DDBJ databases">
        <title>Genomic and physiological characterization of Planctopirus sp. isolated from fresh water lake.</title>
        <authorList>
            <person name="Subhash Y."/>
            <person name="Ramana C."/>
        </authorList>
    </citation>
    <scope>NUCLEOTIDE SEQUENCE [LARGE SCALE GENOMIC DNA]</scope>
    <source>
        <strain evidence="3 4">JC280</strain>
    </source>
</reference>
<dbReference type="OrthoDB" id="242905at2"/>
<keyword evidence="1" id="KW-1133">Transmembrane helix</keyword>
<evidence type="ECO:0000313" key="4">
    <source>
        <dbReference type="Proteomes" id="UP000094828"/>
    </source>
</evidence>
<dbReference type="PROSITE" id="PS50234">
    <property type="entry name" value="VWFA"/>
    <property type="match status" value="1"/>
</dbReference>
<keyword evidence="1" id="KW-0812">Transmembrane</keyword>
<dbReference type="InterPro" id="IPR002035">
    <property type="entry name" value="VWF_A"/>
</dbReference>
<organism evidence="3 4">
    <name type="scientific">Planctopirus hydrillae</name>
    <dbReference type="NCBI Taxonomy" id="1841610"/>
    <lineage>
        <taxon>Bacteria</taxon>
        <taxon>Pseudomonadati</taxon>
        <taxon>Planctomycetota</taxon>
        <taxon>Planctomycetia</taxon>
        <taxon>Planctomycetales</taxon>
        <taxon>Planctomycetaceae</taxon>
        <taxon>Planctopirus</taxon>
    </lineage>
</organism>
<dbReference type="Gene3D" id="3.40.50.410">
    <property type="entry name" value="von Willebrand factor, type A domain"/>
    <property type="match status" value="1"/>
</dbReference>
<dbReference type="STRING" id="1841610.A6X21_02345"/>
<feature type="domain" description="VWFA" evidence="2">
    <location>
        <begin position="180"/>
        <end position="362"/>
    </location>
</feature>
<name>A0A1C3ERX9_9PLAN</name>
<dbReference type="SMART" id="SM00327">
    <property type="entry name" value="VWA"/>
    <property type="match status" value="1"/>
</dbReference>
<dbReference type="Proteomes" id="UP000094828">
    <property type="component" value="Unassembled WGS sequence"/>
</dbReference>
<proteinExistence type="predicted"/>
<keyword evidence="4" id="KW-1185">Reference proteome</keyword>
<dbReference type="Pfam" id="PF13400">
    <property type="entry name" value="Tad"/>
    <property type="match status" value="1"/>
</dbReference>
<dbReference type="EMBL" id="LYDR01000030">
    <property type="protein sequence ID" value="ODA35990.1"/>
    <property type="molecule type" value="Genomic_DNA"/>
</dbReference>